<proteinExistence type="predicted"/>
<evidence type="ECO:0000313" key="4">
    <source>
        <dbReference type="WBParaSite" id="GPUH_0000858201-mRNA-1"/>
    </source>
</evidence>
<evidence type="ECO:0000256" key="1">
    <source>
        <dbReference type="SAM" id="Phobius"/>
    </source>
</evidence>
<protein>
    <submittedName>
        <fullName evidence="4">G_PROTEIN_RECEP_F1_2 domain-containing protein</fullName>
    </submittedName>
</protein>
<dbReference type="WBParaSite" id="GPUH_0000858201-mRNA-1">
    <property type="protein sequence ID" value="GPUH_0000858201-mRNA-1"/>
    <property type="gene ID" value="GPUH_0000858201"/>
</dbReference>
<organism evidence="4">
    <name type="scientific">Gongylonema pulchrum</name>
    <dbReference type="NCBI Taxonomy" id="637853"/>
    <lineage>
        <taxon>Eukaryota</taxon>
        <taxon>Metazoa</taxon>
        <taxon>Ecdysozoa</taxon>
        <taxon>Nematoda</taxon>
        <taxon>Chromadorea</taxon>
        <taxon>Rhabditida</taxon>
        <taxon>Spirurina</taxon>
        <taxon>Spiruromorpha</taxon>
        <taxon>Spiruroidea</taxon>
        <taxon>Gongylonematidae</taxon>
        <taxon>Gongylonema</taxon>
    </lineage>
</organism>
<accession>A0A183DIN1</accession>
<evidence type="ECO:0000313" key="3">
    <source>
        <dbReference type="Proteomes" id="UP000271098"/>
    </source>
</evidence>
<name>A0A183DIN1_9BILA</name>
<dbReference type="AlphaFoldDB" id="A0A183DIN1"/>
<keyword evidence="1" id="KW-0812">Transmembrane</keyword>
<feature type="transmembrane region" description="Helical" evidence="1">
    <location>
        <begin position="67"/>
        <end position="88"/>
    </location>
</feature>
<keyword evidence="1" id="KW-0472">Membrane</keyword>
<dbReference type="PANTHER" id="PTHR21643:SF2">
    <property type="entry name" value="G-PROTEIN COUPLED RECEPTOR AEX-2"/>
    <property type="match status" value="1"/>
</dbReference>
<dbReference type="Proteomes" id="UP000271098">
    <property type="component" value="Unassembled WGS sequence"/>
</dbReference>
<keyword evidence="1" id="KW-1133">Transmembrane helix</keyword>
<dbReference type="EMBL" id="UYRT01025355">
    <property type="protein sequence ID" value="VDK63559.1"/>
    <property type="molecule type" value="Genomic_DNA"/>
</dbReference>
<dbReference type="PANTHER" id="PTHR21643">
    <property type="entry name" value="G-PROTEIN COUPLED RECEPTORS FAMILY 1 PROFILE DOMAIN-CONTAINING PROTEIN-RELATED"/>
    <property type="match status" value="1"/>
</dbReference>
<sequence>MWINTLAVSSKRELKSEDSKKCPSASTDFNYKRQLQFVATLLRLNVDKLLLIQFPLHYYTMVNRAKLISVCTVTWAVITALAMAVYYFMAFISEPVEFCHV</sequence>
<evidence type="ECO:0000313" key="2">
    <source>
        <dbReference type="EMBL" id="VDK63559.1"/>
    </source>
</evidence>
<gene>
    <name evidence="2" type="ORF">GPUH_LOCUS8570</name>
</gene>
<keyword evidence="3" id="KW-1185">Reference proteome</keyword>
<reference evidence="4" key="1">
    <citation type="submission" date="2016-06" db="UniProtKB">
        <authorList>
            <consortium name="WormBaseParasite"/>
        </authorList>
    </citation>
    <scope>IDENTIFICATION</scope>
</reference>
<dbReference type="Gene3D" id="1.20.1070.10">
    <property type="entry name" value="Rhodopsin 7-helix transmembrane proteins"/>
    <property type="match status" value="1"/>
</dbReference>
<dbReference type="InterPro" id="IPR039952">
    <property type="entry name" value="Aex-2"/>
</dbReference>
<dbReference type="OrthoDB" id="5781782at2759"/>
<reference evidence="2 3" key="2">
    <citation type="submission" date="2018-11" db="EMBL/GenBank/DDBJ databases">
        <authorList>
            <consortium name="Pathogen Informatics"/>
        </authorList>
    </citation>
    <scope>NUCLEOTIDE SEQUENCE [LARGE SCALE GENOMIC DNA]</scope>
</reference>
<dbReference type="GO" id="GO:0008188">
    <property type="term" value="F:neuropeptide receptor activity"/>
    <property type="evidence" value="ECO:0007669"/>
    <property type="project" value="InterPro"/>
</dbReference>